<keyword evidence="1 4" id="KW-0378">Hydrolase</keyword>
<dbReference type="EMBL" id="QGMK01000268">
    <property type="protein sequence ID" value="TVY82841.1"/>
    <property type="molecule type" value="Genomic_DNA"/>
</dbReference>
<evidence type="ECO:0000313" key="5">
    <source>
        <dbReference type="Proteomes" id="UP000469558"/>
    </source>
</evidence>
<dbReference type="InterPro" id="IPR029058">
    <property type="entry name" value="AB_hydrolase_fold"/>
</dbReference>
<evidence type="ECO:0000259" key="3">
    <source>
        <dbReference type="Pfam" id="PF00561"/>
    </source>
</evidence>
<dbReference type="InterPro" id="IPR000073">
    <property type="entry name" value="AB_hydrolase_1"/>
</dbReference>
<reference evidence="4 5" key="1">
    <citation type="submission" date="2018-05" db="EMBL/GenBank/DDBJ databases">
        <title>Genome sequencing and assembly of the regulated plant pathogen Lachnellula willkommii and related sister species for the development of diagnostic species identification markers.</title>
        <authorList>
            <person name="Giroux E."/>
            <person name="Bilodeau G."/>
        </authorList>
    </citation>
    <scope>NUCLEOTIDE SEQUENCE [LARGE SCALE GENOMIC DNA]</scope>
    <source>
        <strain evidence="4 5">CBS 268.59</strain>
    </source>
</reference>
<organism evidence="4 5">
    <name type="scientific">Lachnellula suecica</name>
    <dbReference type="NCBI Taxonomy" id="602035"/>
    <lineage>
        <taxon>Eukaryota</taxon>
        <taxon>Fungi</taxon>
        <taxon>Dikarya</taxon>
        <taxon>Ascomycota</taxon>
        <taxon>Pezizomycotina</taxon>
        <taxon>Leotiomycetes</taxon>
        <taxon>Helotiales</taxon>
        <taxon>Lachnaceae</taxon>
        <taxon>Lachnellula</taxon>
    </lineage>
</organism>
<dbReference type="Pfam" id="PF00561">
    <property type="entry name" value="Abhydrolase_1"/>
    <property type="match status" value="1"/>
</dbReference>
<name>A0A8T9CB91_9HELO</name>
<comment type="caution">
    <text evidence="4">The sequence shown here is derived from an EMBL/GenBank/DDBJ whole genome shotgun (WGS) entry which is preliminary data.</text>
</comment>
<dbReference type="OrthoDB" id="284184at2759"/>
<feature type="domain" description="AB hydrolase-1" evidence="3">
    <location>
        <begin position="33"/>
        <end position="137"/>
    </location>
</feature>
<evidence type="ECO:0000313" key="4">
    <source>
        <dbReference type="EMBL" id="TVY82841.1"/>
    </source>
</evidence>
<dbReference type="PRINTS" id="PR00412">
    <property type="entry name" value="EPOXHYDRLASE"/>
</dbReference>
<dbReference type="GO" id="GO:0016787">
    <property type="term" value="F:hydrolase activity"/>
    <property type="evidence" value="ECO:0007669"/>
    <property type="project" value="UniProtKB-KW"/>
</dbReference>
<keyword evidence="5" id="KW-1185">Reference proteome</keyword>
<sequence length="278" mass="30371">MALSCYPDISKLIKLEDGTRYAYAFSPAAASKPTFLLLHGFPSSSYDWRHQISALKLKGYGVVAPDLLGYGDTDSPASFEAYSLKTMSDHIASILASEGLGKVIGVSHDWGSGLLSHFYTWHPECLSSLIFASVGYIEPSGTARDIDAINTLTEKLFGYANYGYWKFFNTEGAAKILDSNPHSMTSLLFPHNPEMWRVNFAPVGAAEAWISAGTTTPPPSWLTAEELIIHDEIMAKKGYTGPLNWYEASMRGVDASKEATISKEGKEVQLPTLLVVSD</sequence>
<proteinExistence type="inferred from homology"/>
<evidence type="ECO:0000256" key="1">
    <source>
        <dbReference type="ARBA" id="ARBA00022801"/>
    </source>
</evidence>
<accession>A0A8T9CB91</accession>
<protein>
    <submittedName>
        <fullName evidence="4">Bifunctional epoxide hydrolase</fullName>
    </submittedName>
</protein>
<evidence type="ECO:0000256" key="2">
    <source>
        <dbReference type="ARBA" id="ARBA00038334"/>
    </source>
</evidence>
<dbReference type="SUPFAM" id="SSF53474">
    <property type="entry name" value="alpha/beta-Hydrolases"/>
    <property type="match status" value="1"/>
</dbReference>
<comment type="similarity">
    <text evidence="2">Belongs to the AB hydrolase superfamily. Epoxide hydrolase family.</text>
</comment>
<dbReference type="AlphaFoldDB" id="A0A8T9CB91"/>
<dbReference type="InterPro" id="IPR000639">
    <property type="entry name" value="Epox_hydrolase-like"/>
</dbReference>
<gene>
    <name evidence="4" type="primary">Ephx2</name>
    <name evidence="4" type="ORF">LSUE1_G002631</name>
</gene>
<dbReference type="Proteomes" id="UP000469558">
    <property type="component" value="Unassembled WGS sequence"/>
</dbReference>
<dbReference type="PANTHER" id="PTHR43329">
    <property type="entry name" value="EPOXIDE HYDROLASE"/>
    <property type="match status" value="1"/>
</dbReference>
<dbReference type="Gene3D" id="3.40.50.1820">
    <property type="entry name" value="alpha/beta hydrolase"/>
    <property type="match status" value="1"/>
</dbReference>